<dbReference type="PROSITE" id="PS00592">
    <property type="entry name" value="GH9_2"/>
    <property type="match status" value="1"/>
</dbReference>
<dbReference type="InterPro" id="IPR018221">
    <property type="entry name" value="Glyco_hydro_9_His_AS"/>
</dbReference>
<reference evidence="6" key="1">
    <citation type="journal article" date="2014" name="Front. Microbiol.">
        <title>High frequency of phylogenetically diverse reductive dehalogenase-homologous genes in deep subseafloor sedimentary metagenomes.</title>
        <authorList>
            <person name="Kawai M."/>
            <person name="Futagami T."/>
            <person name="Toyoda A."/>
            <person name="Takaki Y."/>
            <person name="Nishi S."/>
            <person name="Hori S."/>
            <person name="Arai W."/>
            <person name="Tsubouchi T."/>
            <person name="Morono Y."/>
            <person name="Uchiyama I."/>
            <person name="Ito T."/>
            <person name="Fujiyama A."/>
            <person name="Inagaki F."/>
            <person name="Takami H."/>
        </authorList>
    </citation>
    <scope>NUCLEOTIDE SEQUENCE</scope>
    <source>
        <strain evidence="6">Expedition CK06-06</strain>
    </source>
</reference>
<feature type="non-terminal residue" evidence="6">
    <location>
        <position position="283"/>
    </location>
</feature>
<evidence type="ECO:0000256" key="3">
    <source>
        <dbReference type="ARBA" id="ARBA00023295"/>
    </source>
</evidence>
<comment type="caution">
    <text evidence="6">The sequence shown here is derived from an EMBL/GenBank/DDBJ whole genome shotgun (WGS) entry which is preliminary data.</text>
</comment>
<keyword evidence="1" id="KW-0378">Hydrolase</keyword>
<evidence type="ECO:0000259" key="5">
    <source>
        <dbReference type="Pfam" id="PF00759"/>
    </source>
</evidence>
<dbReference type="InterPro" id="IPR012341">
    <property type="entry name" value="6hp_glycosidase-like_sf"/>
</dbReference>
<feature type="non-terminal residue" evidence="6">
    <location>
        <position position="1"/>
    </location>
</feature>
<accession>X1MJ31</accession>
<dbReference type="InterPro" id="IPR033126">
    <property type="entry name" value="Glyco_hydro_9_Asp/Glu_AS"/>
</dbReference>
<dbReference type="EMBL" id="BARV01004471">
    <property type="protein sequence ID" value="GAI18056.1"/>
    <property type="molecule type" value="Genomic_DNA"/>
</dbReference>
<name>X1MJ31_9ZZZZ</name>
<protein>
    <recommendedName>
        <fullName evidence="5">Glycoside hydrolase family 9 domain-containing protein</fullName>
    </recommendedName>
</protein>
<dbReference type="GO" id="GO:0004553">
    <property type="term" value="F:hydrolase activity, hydrolyzing O-glycosyl compounds"/>
    <property type="evidence" value="ECO:0007669"/>
    <property type="project" value="InterPro"/>
</dbReference>
<gene>
    <name evidence="6" type="ORF">S06H3_09906</name>
</gene>
<dbReference type="InterPro" id="IPR001701">
    <property type="entry name" value="Glyco_hydro_9"/>
</dbReference>
<keyword evidence="2" id="KW-0119">Carbohydrate metabolism</keyword>
<sequence length="283" mass="31468">IAPYDKEYAERCLKAAEKAWQAANENPVFTYGNIPGDGGGNYDDAGVYDEFLWAAAELFSTTGEADYREVVETNINTKRPNKLLLDHNGPMSWNSVGGLGMLSLFTSENNLDKKTLENIKNRIVESADLYIRQLNLKKYAMPMVDYYWGSNSQILNKMIIMGYAYDITDNKMYLDAMSTSMDYILGRNALCKSFISGYGENPLTYPHHRWWGNDPSMGLPPAPPGVIAGGPNQDPPAGDAGVSYFVDKASPAKRYADDAKSYSTNEVAINWNAPLVWVTAFMD</sequence>
<dbReference type="PROSITE" id="PS00698">
    <property type="entry name" value="GH9_3"/>
    <property type="match status" value="1"/>
</dbReference>
<dbReference type="Pfam" id="PF00759">
    <property type="entry name" value="Glyco_hydro_9"/>
    <property type="match status" value="1"/>
</dbReference>
<organism evidence="6">
    <name type="scientific">marine sediment metagenome</name>
    <dbReference type="NCBI Taxonomy" id="412755"/>
    <lineage>
        <taxon>unclassified sequences</taxon>
        <taxon>metagenomes</taxon>
        <taxon>ecological metagenomes</taxon>
    </lineage>
</organism>
<evidence type="ECO:0000256" key="4">
    <source>
        <dbReference type="ARBA" id="ARBA00023326"/>
    </source>
</evidence>
<evidence type="ECO:0000256" key="2">
    <source>
        <dbReference type="ARBA" id="ARBA00023277"/>
    </source>
</evidence>
<dbReference type="Gene3D" id="1.50.10.10">
    <property type="match status" value="1"/>
</dbReference>
<dbReference type="PANTHER" id="PTHR22298">
    <property type="entry name" value="ENDO-1,4-BETA-GLUCANASE"/>
    <property type="match status" value="1"/>
</dbReference>
<evidence type="ECO:0000256" key="1">
    <source>
        <dbReference type="ARBA" id="ARBA00022801"/>
    </source>
</evidence>
<dbReference type="GO" id="GO:0000272">
    <property type="term" value="P:polysaccharide catabolic process"/>
    <property type="evidence" value="ECO:0007669"/>
    <property type="project" value="UniProtKB-KW"/>
</dbReference>
<keyword evidence="3" id="KW-0326">Glycosidase</keyword>
<evidence type="ECO:0000313" key="6">
    <source>
        <dbReference type="EMBL" id="GAI18056.1"/>
    </source>
</evidence>
<dbReference type="SUPFAM" id="SSF48208">
    <property type="entry name" value="Six-hairpin glycosidases"/>
    <property type="match status" value="1"/>
</dbReference>
<dbReference type="AlphaFoldDB" id="X1MJ31"/>
<feature type="domain" description="Glycoside hydrolase family 9" evidence="5">
    <location>
        <begin position="4"/>
        <end position="278"/>
    </location>
</feature>
<proteinExistence type="predicted"/>
<keyword evidence="4" id="KW-0624">Polysaccharide degradation</keyword>
<dbReference type="InterPro" id="IPR008928">
    <property type="entry name" value="6-hairpin_glycosidase_sf"/>
</dbReference>